<dbReference type="Proteomes" id="UP000247409">
    <property type="component" value="Unassembled WGS sequence"/>
</dbReference>
<keyword evidence="3" id="KW-1185">Reference proteome</keyword>
<dbReference type="EMBL" id="NBIV01000351">
    <property type="protein sequence ID" value="PXF40156.1"/>
    <property type="molecule type" value="Genomic_DNA"/>
</dbReference>
<dbReference type="InterPro" id="IPR019034">
    <property type="entry name" value="UPF0390"/>
</dbReference>
<gene>
    <name evidence="2" type="ORF">BWQ96_10124</name>
</gene>
<sequence length="109" mass="11913">MAQGSQKLAVRAPRGGRGVQKRASKMKKGALSRKPRKQKLAQANNKNKKLTAAIGRNIEKVAGKRLMQNGGDLSLLKRVSRAAKSGGDEVSKKTNAPRFDTRKQFRLTS</sequence>
<evidence type="ECO:0000313" key="2">
    <source>
        <dbReference type="EMBL" id="PXF40156.1"/>
    </source>
</evidence>
<feature type="region of interest" description="Disordered" evidence="1">
    <location>
        <begin position="82"/>
        <end position="109"/>
    </location>
</feature>
<accession>A0A2V3IDK1</accession>
<dbReference type="AlphaFoldDB" id="A0A2V3IDK1"/>
<organism evidence="2 3">
    <name type="scientific">Gracilariopsis chorda</name>
    <dbReference type="NCBI Taxonomy" id="448386"/>
    <lineage>
        <taxon>Eukaryota</taxon>
        <taxon>Rhodophyta</taxon>
        <taxon>Florideophyceae</taxon>
        <taxon>Rhodymeniophycidae</taxon>
        <taxon>Gracilariales</taxon>
        <taxon>Gracilariaceae</taxon>
        <taxon>Gracilariopsis</taxon>
    </lineage>
</organism>
<feature type="region of interest" description="Disordered" evidence="1">
    <location>
        <begin position="1"/>
        <end position="46"/>
    </location>
</feature>
<evidence type="ECO:0000313" key="3">
    <source>
        <dbReference type="Proteomes" id="UP000247409"/>
    </source>
</evidence>
<reference evidence="2 3" key="1">
    <citation type="journal article" date="2018" name="Mol. Biol. Evol.">
        <title>Analysis of the draft genome of the red seaweed Gracilariopsis chorda provides insights into genome size evolution in Rhodophyta.</title>
        <authorList>
            <person name="Lee J."/>
            <person name="Yang E.C."/>
            <person name="Graf L."/>
            <person name="Yang J.H."/>
            <person name="Qiu H."/>
            <person name="Zel Zion U."/>
            <person name="Chan C.X."/>
            <person name="Stephens T.G."/>
            <person name="Weber A.P.M."/>
            <person name="Boo G.H."/>
            <person name="Boo S.M."/>
            <person name="Kim K.M."/>
            <person name="Shin Y."/>
            <person name="Jung M."/>
            <person name="Lee S.J."/>
            <person name="Yim H.S."/>
            <person name="Lee J.H."/>
            <person name="Bhattacharya D."/>
            <person name="Yoon H.S."/>
        </authorList>
    </citation>
    <scope>NUCLEOTIDE SEQUENCE [LARGE SCALE GENOMIC DNA]</scope>
    <source>
        <strain evidence="2 3">SKKU-2015</strain>
        <tissue evidence="2">Whole body</tissue>
    </source>
</reference>
<evidence type="ECO:0000256" key="1">
    <source>
        <dbReference type="SAM" id="MobiDB-lite"/>
    </source>
</evidence>
<comment type="caution">
    <text evidence="2">The sequence shown here is derived from an EMBL/GenBank/DDBJ whole genome shotgun (WGS) entry which is preliminary data.</text>
</comment>
<proteinExistence type="predicted"/>
<dbReference type="OrthoDB" id="5239630at2759"/>
<name>A0A2V3IDK1_9FLOR</name>
<dbReference type="Pfam" id="PF09495">
    <property type="entry name" value="DUF2462"/>
    <property type="match status" value="1"/>
</dbReference>
<protein>
    <submittedName>
        <fullName evidence="2">Uncharacterized protein</fullName>
    </submittedName>
</protein>
<feature type="compositionally biased region" description="Basic residues" evidence="1">
    <location>
        <begin position="19"/>
        <end position="39"/>
    </location>
</feature>